<feature type="non-terminal residue" evidence="1">
    <location>
        <position position="1"/>
    </location>
</feature>
<protein>
    <submittedName>
        <fullName evidence="1">Uncharacterized protein</fullName>
    </submittedName>
</protein>
<reference evidence="1" key="1">
    <citation type="submission" date="2021-04" db="EMBL/GenBank/DDBJ databases">
        <authorList>
            <consortium name="Molecular Ecology Group"/>
        </authorList>
    </citation>
    <scope>NUCLEOTIDE SEQUENCE</scope>
</reference>
<name>A0A8S3YR42_9EUPU</name>
<feature type="non-terminal residue" evidence="1">
    <location>
        <position position="64"/>
    </location>
</feature>
<proteinExistence type="predicted"/>
<dbReference type="AlphaFoldDB" id="A0A8S3YR42"/>
<dbReference type="Proteomes" id="UP000678393">
    <property type="component" value="Unassembled WGS sequence"/>
</dbReference>
<evidence type="ECO:0000313" key="2">
    <source>
        <dbReference type="Proteomes" id="UP000678393"/>
    </source>
</evidence>
<dbReference type="EMBL" id="CAJHNH020000402">
    <property type="protein sequence ID" value="CAG5117410.1"/>
    <property type="molecule type" value="Genomic_DNA"/>
</dbReference>
<evidence type="ECO:0000313" key="1">
    <source>
        <dbReference type="EMBL" id="CAG5117410.1"/>
    </source>
</evidence>
<comment type="caution">
    <text evidence="1">The sequence shown here is derived from an EMBL/GenBank/DDBJ whole genome shotgun (WGS) entry which is preliminary data.</text>
</comment>
<sequence length="64" mass="6788">ETGLSTAARLAKYLGKVSNDNPELTQTVAQSQLCALSSLIYVAAAQGDILNSENTTEDNSMIQE</sequence>
<gene>
    <name evidence="1" type="ORF">CUNI_LOCUS2968</name>
</gene>
<keyword evidence="2" id="KW-1185">Reference proteome</keyword>
<accession>A0A8S3YR42</accession>
<organism evidence="1 2">
    <name type="scientific">Candidula unifasciata</name>
    <dbReference type="NCBI Taxonomy" id="100452"/>
    <lineage>
        <taxon>Eukaryota</taxon>
        <taxon>Metazoa</taxon>
        <taxon>Spiralia</taxon>
        <taxon>Lophotrochozoa</taxon>
        <taxon>Mollusca</taxon>
        <taxon>Gastropoda</taxon>
        <taxon>Heterobranchia</taxon>
        <taxon>Euthyneura</taxon>
        <taxon>Panpulmonata</taxon>
        <taxon>Eupulmonata</taxon>
        <taxon>Stylommatophora</taxon>
        <taxon>Helicina</taxon>
        <taxon>Helicoidea</taxon>
        <taxon>Geomitridae</taxon>
        <taxon>Candidula</taxon>
    </lineage>
</organism>